<feature type="signal peptide" evidence="1">
    <location>
        <begin position="1"/>
        <end position="29"/>
    </location>
</feature>
<evidence type="ECO:0000313" key="3">
    <source>
        <dbReference type="Proteomes" id="UP000252558"/>
    </source>
</evidence>
<accession>A0A368NPY1</accession>
<dbReference type="Proteomes" id="UP000252558">
    <property type="component" value="Unassembled WGS sequence"/>
</dbReference>
<dbReference type="InterPro" id="IPR021431">
    <property type="entry name" value="DUF3080"/>
</dbReference>
<feature type="chain" id="PRO_5016900537" evidence="1">
    <location>
        <begin position="30"/>
        <end position="342"/>
    </location>
</feature>
<keyword evidence="1" id="KW-0732">Signal</keyword>
<dbReference type="EMBL" id="QPID01000001">
    <property type="protein sequence ID" value="RCU52602.1"/>
    <property type="molecule type" value="Genomic_DNA"/>
</dbReference>
<evidence type="ECO:0000313" key="2">
    <source>
        <dbReference type="EMBL" id="RCU52602.1"/>
    </source>
</evidence>
<keyword evidence="3" id="KW-1185">Reference proteome</keyword>
<comment type="caution">
    <text evidence="2">The sequence shown here is derived from an EMBL/GenBank/DDBJ whole genome shotgun (WGS) entry which is preliminary data.</text>
</comment>
<evidence type="ECO:0000256" key="1">
    <source>
        <dbReference type="SAM" id="SignalP"/>
    </source>
</evidence>
<sequence>MAKAIATTKLIYLLCCSFLLLSCSKISPADEALYQNHIRLNRLLGDEHLELTPPLISAVSPLPSAADKTPPLKEIRYSMTEIWQYRECGLTLRMGERNSILGKVMTASQQLIYETQLLSTLELCLKQQQSNEQIKWLKTLRETKQQQLASVWQKVLWSDPIIRGLFKPPSQRHLPRRGRSTAIEGLSRLNEQMHQTITFAQQLDQSFEQILYQLQGNHYLGQLAIDSENTLAWLAITNALLRVKLPEVTCIDNKPSPAAKRLKGYLRGYYATTVQPVVSQLLRELQEVKPLLRPLYGDTEVSNTIGLLTSDDGYYQRIKTAAKHQQQTWQKLFHRCGLSLQP</sequence>
<name>A0A368NPY1_9GAMM</name>
<proteinExistence type="predicted"/>
<organism evidence="2 3">
    <name type="scientific">Corallincola holothuriorum</name>
    <dbReference type="NCBI Taxonomy" id="2282215"/>
    <lineage>
        <taxon>Bacteria</taxon>
        <taxon>Pseudomonadati</taxon>
        <taxon>Pseudomonadota</taxon>
        <taxon>Gammaproteobacteria</taxon>
        <taxon>Alteromonadales</taxon>
        <taxon>Psychromonadaceae</taxon>
        <taxon>Corallincola</taxon>
    </lineage>
</organism>
<protein>
    <submittedName>
        <fullName evidence="2">DUF3080 family protein</fullName>
    </submittedName>
</protein>
<gene>
    <name evidence="2" type="ORF">DU002_01125</name>
</gene>
<reference evidence="2 3" key="1">
    <citation type="submission" date="2018-07" db="EMBL/GenBank/DDBJ databases">
        <title>Corallincola holothuriorum sp. nov., a new facultative anaerobe isolated from sea cucumber Apostichopus japonicus.</title>
        <authorList>
            <person name="Xia H."/>
        </authorList>
    </citation>
    <scope>NUCLEOTIDE SEQUENCE [LARGE SCALE GENOMIC DNA]</scope>
    <source>
        <strain evidence="2 3">C4</strain>
    </source>
</reference>
<dbReference type="AlphaFoldDB" id="A0A368NPY1"/>
<dbReference type="PROSITE" id="PS51257">
    <property type="entry name" value="PROKAR_LIPOPROTEIN"/>
    <property type="match status" value="1"/>
</dbReference>
<dbReference type="Pfam" id="PF11279">
    <property type="entry name" value="DUF3080"/>
    <property type="match status" value="1"/>
</dbReference>